<reference evidence="1 2" key="1">
    <citation type="journal article" date="2019" name="Nat. Med.">
        <title>A library of human gut bacterial isolates paired with longitudinal multiomics data enables mechanistic microbiome research.</title>
        <authorList>
            <person name="Poyet M."/>
            <person name="Groussin M."/>
            <person name="Gibbons S.M."/>
            <person name="Avila-Pacheco J."/>
            <person name="Jiang X."/>
            <person name="Kearney S.M."/>
            <person name="Perrotta A.R."/>
            <person name="Berdy B."/>
            <person name="Zhao S."/>
            <person name="Lieberman T.D."/>
            <person name="Swanson P.K."/>
            <person name="Smith M."/>
            <person name="Roesemann S."/>
            <person name="Alexander J.E."/>
            <person name="Rich S.A."/>
            <person name="Livny J."/>
            <person name="Vlamakis H."/>
            <person name="Clish C."/>
            <person name="Bullock K."/>
            <person name="Deik A."/>
            <person name="Scott J."/>
            <person name="Pierce K.A."/>
            <person name="Xavier R.J."/>
            <person name="Alm E.J."/>
        </authorList>
    </citation>
    <scope>NUCLEOTIDE SEQUENCE [LARGE SCALE GENOMIC DNA]</scope>
    <source>
        <strain evidence="1 2">BIOML-A112</strain>
    </source>
</reference>
<evidence type="ECO:0000313" key="2">
    <source>
        <dbReference type="Proteomes" id="UP000475070"/>
    </source>
</evidence>
<organism evidence="1 2">
    <name type="scientific">Escherichia coli</name>
    <dbReference type="NCBI Taxonomy" id="562"/>
    <lineage>
        <taxon>Bacteria</taxon>
        <taxon>Pseudomonadati</taxon>
        <taxon>Pseudomonadota</taxon>
        <taxon>Gammaproteobacteria</taxon>
        <taxon>Enterobacterales</taxon>
        <taxon>Enterobacteriaceae</taxon>
        <taxon>Escherichia</taxon>
    </lineage>
</organism>
<evidence type="ECO:0008006" key="3">
    <source>
        <dbReference type="Google" id="ProtNLM"/>
    </source>
</evidence>
<dbReference type="Proteomes" id="UP000475070">
    <property type="component" value="Unassembled WGS sequence"/>
</dbReference>
<proteinExistence type="predicted"/>
<name>A0A6L9AAB6_ECOLX</name>
<accession>A0A6L9AAB6</accession>
<gene>
    <name evidence="1" type="ORF">GUC01_25435</name>
</gene>
<evidence type="ECO:0000313" key="1">
    <source>
        <dbReference type="EMBL" id="NAG22297.1"/>
    </source>
</evidence>
<dbReference type="EMBL" id="WXKQ01000074">
    <property type="protein sequence ID" value="NAG22297.1"/>
    <property type="molecule type" value="Genomic_DNA"/>
</dbReference>
<dbReference type="AlphaFoldDB" id="A0A6L9AAB6"/>
<feature type="non-terminal residue" evidence="1">
    <location>
        <position position="1"/>
    </location>
</feature>
<comment type="caution">
    <text evidence="1">The sequence shown here is derived from an EMBL/GenBank/DDBJ whole genome shotgun (WGS) entry which is preliminary data.</text>
</comment>
<protein>
    <recommendedName>
        <fullName evidence="3">DUF927 domain-containing protein</fullName>
    </recommendedName>
</protein>
<sequence length="189" mass="21501">TVRDCESRWRSLIPSDYGEQVHRVAARFAILEAALLLGEVVTGWDAQTCRDAIQHSYNAWLREFGTGNKEHQQIIEQTEAFLNAYGLSRFAPFPYSPADLPIKDLAGYRQRGEHDESPMIFYTFPATFEKEIACGFNAKQFAEVLKKAGMLTPPNSGRGYQRKSPRIQGRQINVYVLNYQPGDYNSSEE</sequence>